<dbReference type="OrthoDB" id="8549922at2"/>
<evidence type="ECO:0000256" key="1">
    <source>
        <dbReference type="SAM" id="MobiDB-lite"/>
    </source>
</evidence>
<keyword evidence="4" id="KW-1185">Reference proteome</keyword>
<protein>
    <submittedName>
        <fullName evidence="3">Undecaprenyldiphospho-muramoylpentapeptide beta-N-acetylglucosaminyltransferase</fullName>
    </submittedName>
</protein>
<organism evidence="3 4">
    <name type="scientific">Roseibium album</name>
    <dbReference type="NCBI Taxonomy" id="311410"/>
    <lineage>
        <taxon>Bacteria</taxon>
        <taxon>Pseudomonadati</taxon>
        <taxon>Pseudomonadota</taxon>
        <taxon>Alphaproteobacteria</taxon>
        <taxon>Hyphomicrobiales</taxon>
        <taxon>Stappiaceae</taxon>
        <taxon>Roseibium</taxon>
    </lineage>
</organism>
<evidence type="ECO:0000313" key="3">
    <source>
        <dbReference type="EMBL" id="CTQ77006.1"/>
    </source>
</evidence>
<proteinExistence type="predicted"/>
<dbReference type="SUPFAM" id="SSF53756">
    <property type="entry name" value="UDP-Glycosyltransferase/glycogen phosphorylase"/>
    <property type="match status" value="1"/>
</dbReference>
<evidence type="ECO:0000313" key="4">
    <source>
        <dbReference type="Proteomes" id="UP000049983"/>
    </source>
</evidence>
<keyword evidence="3" id="KW-0328">Glycosyltransferase</keyword>
<accession>A0A0M7ARG2</accession>
<sequence>MARSAAVRLDICAFADIRKGDVAAPLHAAALEAFVAAGYSVGVLPVAPSTIEADAYSVDPRYHRLFQEDRIARLAPGAIVECALALSFDVRLFAEPWDQVCRIKADHRIVTLERPAALASLTAQGRECVAENAREALGGPVVWAPNSRLSRDALSALVPHWPATERDWNPVVPDCPPGSRDAIERARPVVGMARIARSRPGTWPVSVREGARAFRVSKVMWRLRAAPNAERPVWPQSAPMEVWPDDQIDLADFLARTDILANADLAADDPCPAEAMMALGNRVVPFLEPEYRAVFAGSAIYGRPSELAQRALEFHENPDLAADLRNSGKDLITKVYSPRSAVERVQHLIGAPRPNPYTPAVHATPGGRALFFSTNGVGLGHLTRQLAVSRRMPARLTPVFVSHSQAVDVVGDYGYVAEYLPYHAAYGERKEHWNAALGEALTTAIEFYDPRVVVFDGNVPFAGLMKALDSCPGVARVWIRRALWGPDRDLDALERGSAFDLILEPGEHAWARDDGPTVARREQALQVPPVRLLDEDELLERKAACDEIGLDPDQTNVLVALGSGNNIDTSRMTARALAHLHGRHGVGATVAQWRIADTQADLPAGVTRLTDYPFGKFLRAFDFAIAAAGYNTFAEHLAEGLPTVWVPNEHAQQDRQILRARYAEARGLGCLVRHSADFGLNEALDRMLHSETRAQMRNAHLQIEDDLVRNGANTAAEAITVLSETVIVRERPASLAQQVGEHLSTVTGDAGNDSDQVATKNGPEGPLNNGGRSQG</sequence>
<dbReference type="Pfam" id="PF04101">
    <property type="entry name" value="Glyco_tran_28_C"/>
    <property type="match status" value="1"/>
</dbReference>
<dbReference type="RefSeq" id="WP_082442874.1">
    <property type="nucleotide sequence ID" value="NZ_CXWA01000004.1"/>
</dbReference>
<dbReference type="GO" id="GO:0016758">
    <property type="term" value="F:hexosyltransferase activity"/>
    <property type="evidence" value="ECO:0007669"/>
    <property type="project" value="InterPro"/>
</dbReference>
<dbReference type="InterPro" id="IPR007235">
    <property type="entry name" value="Glyco_trans_28_C"/>
</dbReference>
<name>A0A0M7ARG2_9HYPH</name>
<dbReference type="GeneID" id="97672239"/>
<reference evidence="4" key="1">
    <citation type="submission" date="2015-07" db="EMBL/GenBank/DDBJ databases">
        <authorList>
            <person name="Rodrigo-Torres Lidia"/>
            <person name="Arahal R.David."/>
        </authorList>
    </citation>
    <scope>NUCLEOTIDE SEQUENCE [LARGE SCALE GENOMIC DNA]</scope>
    <source>
        <strain evidence="4">CECT 5096</strain>
    </source>
</reference>
<dbReference type="EMBL" id="CXWC01000013">
    <property type="protein sequence ID" value="CTQ77006.1"/>
    <property type="molecule type" value="Genomic_DNA"/>
</dbReference>
<dbReference type="Proteomes" id="UP000049983">
    <property type="component" value="Unassembled WGS sequence"/>
</dbReference>
<dbReference type="AlphaFoldDB" id="A0A0M7ARG2"/>
<feature type="region of interest" description="Disordered" evidence="1">
    <location>
        <begin position="745"/>
        <end position="775"/>
    </location>
</feature>
<evidence type="ECO:0000259" key="2">
    <source>
        <dbReference type="Pfam" id="PF04101"/>
    </source>
</evidence>
<gene>
    <name evidence="3" type="ORF">LA5096_04969</name>
</gene>
<keyword evidence="3" id="KW-0808">Transferase</keyword>
<feature type="domain" description="Glycosyl transferase family 28 C-terminal" evidence="2">
    <location>
        <begin position="618"/>
        <end position="700"/>
    </location>
</feature>
<dbReference type="STRING" id="311410.LA5095_03687"/>
<dbReference type="Gene3D" id="3.40.50.2000">
    <property type="entry name" value="Glycogen Phosphorylase B"/>
    <property type="match status" value="1"/>
</dbReference>